<proteinExistence type="predicted"/>
<evidence type="ECO:0000313" key="2">
    <source>
        <dbReference type="EMBL" id="RAL08611.1"/>
    </source>
</evidence>
<evidence type="ECO:0000313" key="3">
    <source>
        <dbReference type="Proteomes" id="UP000248961"/>
    </source>
</evidence>
<dbReference type="AlphaFoldDB" id="A0A395HL01"/>
<keyword evidence="3" id="KW-1185">Reference proteome</keyword>
<dbReference type="RefSeq" id="XP_025547765.1">
    <property type="nucleotide sequence ID" value="XM_025700764.1"/>
</dbReference>
<sequence length="164" mass="18053">MGIRDRMHDFQNPDDDKQHTKSFSQDTFQVDTTYGVQAVDFILLRHVSGMEEDISQSSSDAPTCSLASITLADAPIARPSNNSLSTTGTTHPEVLLPSGNLVTTYVAFVLEIMHRSNAVTHNHGKHHTVGITSKASGRRPSSPWTRGRRKDPTVHKLPKQHSLS</sequence>
<gene>
    <name evidence="2" type="ORF">BO97DRAFT_480552</name>
</gene>
<protein>
    <submittedName>
        <fullName evidence="2">Uncharacterized protein</fullName>
    </submittedName>
</protein>
<reference evidence="2 3" key="1">
    <citation type="submission" date="2018-02" db="EMBL/GenBank/DDBJ databases">
        <title>The genomes of Aspergillus section Nigri reveals drivers in fungal speciation.</title>
        <authorList>
            <consortium name="DOE Joint Genome Institute"/>
            <person name="Vesth T.C."/>
            <person name="Nybo J."/>
            <person name="Theobald S."/>
            <person name="Brandl J."/>
            <person name="Frisvad J.C."/>
            <person name="Nielsen K.F."/>
            <person name="Lyhne E.K."/>
            <person name="Kogle M.E."/>
            <person name="Kuo A."/>
            <person name="Riley R."/>
            <person name="Clum A."/>
            <person name="Nolan M."/>
            <person name="Lipzen A."/>
            <person name="Salamov A."/>
            <person name="Henrissat B."/>
            <person name="Wiebenga A."/>
            <person name="De vries R.P."/>
            <person name="Grigoriev I.V."/>
            <person name="Mortensen U.H."/>
            <person name="Andersen M.R."/>
            <person name="Baker S.E."/>
        </authorList>
    </citation>
    <scope>NUCLEOTIDE SEQUENCE [LARGE SCALE GENOMIC DNA]</scope>
    <source>
        <strain evidence="2 3">CBS 101889</strain>
    </source>
</reference>
<dbReference type="EMBL" id="KZ824312">
    <property type="protein sequence ID" value="RAL08611.1"/>
    <property type="molecule type" value="Genomic_DNA"/>
</dbReference>
<dbReference type="VEuPathDB" id="FungiDB:BO97DRAFT_480552"/>
<organism evidence="2 3">
    <name type="scientific">Aspergillus homomorphus (strain CBS 101889)</name>
    <dbReference type="NCBI Taxonomy" id="1450537"/>
    <lineage>
        <taxon>Eukaryota</taxon>
        <taxon>Fungi</taxon>
        <taxon>Dikarya</taxon>
        <taxon>Ascomycota</taxon>
        <taxon>Pezizomycotina</taxon>
        <taxon>Eurotiomycetes</taxon>
        <taxon>Eurotiomycetidae</taxon>
        <taxon>Eurotiales</taxon>
        <taxon>Aspergillaceae</taxon>
        <taxon>Aspergillus</taxon>
        <taxon>Aspergillus subgen. Circumdati</taxon>
    </lineage>
</organism>
<accession>A0A395HL01</accession>
<feature type="region of interest" description="Disordered" evidence="1">
    <location>
        <begin position="1"/>
        <end position="21"/>
    </location>
</feature>
<feature type="region of interest" description="Disordered" evidence="1">
    <location>
        <begin position="121"/>
        <end position="164"/>
    </location>
</feature>
<feature type="compositionally biased region" description="Basic and acidic residues" evidence="1">
    <location>
        <begin position="1"/>
        <end position="19"/>
    </location>
</feature>
<dbReference type="Proteomes" id="UP000248961">
    <property type="component" value="Unassembled WGS sequence"/>
</dbReference>
<evidence type="ECO:0000256" key="1">
    <source>
        <dbReference type="SAM" id="MobiDB-lite"/>
    </source>
</evidence>
<dbReference type="GeneID" id="37205053"/>
<name>A0A395HL01_ASPHC</name>